<keyword evidence="1" id="KW-0645">Protease</keyword>
<name>A0A2N5VLJ2_9BASI</name>
<dbReference type="InterPro" id="IPR021109">
    <property type="entry name" value="Peptidase_aspartic_dom_sf"/>
</dbReference>
<keyword evidence="1" id="KW-0064">Aspartyl protease</keyword>
<dbReference type="Gene3D" id="2.40.70.10">
    <property type="entry name" value="Acid Proteases"/>
    <property type="match status" value="1"/>
</dbReference>
<keyword evidence="1" id="KW-0378">Hydrolase</keyword>
<dbReference type="GO" id="GO:0006508">
    <property type="term" value="P:proteolysis"/>
    <property type="evidence" value="ECO:0007669"/>
    <property type="project" value="InterPro"/>
</dbReference>
<protein>
    <submittedName>
        <fullName evidence="2">Uncharacterized protein</fullName>
    </submittedName>
</protein>
<dbReference type="EMBL" id="PGCI01000008">
    <property type="protein sequence ID" value="PLW50873.1"/>
    <property type="molecule type" value="Genomic_DNA"/>
</dbReference>
<comment type="caution">
    <text evidence="2">The sequence shown here is derived from an EMBL/GenBank/DDBJ whole genome shotgun (WGS) entry which is preliminary data.</text>
</comment>
<dbReference type="InterPro" id="IPR001969">
    <property type="entry name" value="Aspartic_peptidase_AS"/>
</dbReference>
<evidence type="ECO:0000256" key="1">
    <source>
        <dbReference type="ARBA" id="ARBA00022750"/>
    </source>
</evidence>
<evidence type="ECO:0000313" key="3">
    <source>
        <dbReference type="Proteomes" id="UP000235392"/>
    </source>
</evidence>
<dbReference type="GO" id="GO:0004190">
    <property type="term" value="F:aspartic-type endopeptidase activity"/>
    <property type="evidence" value="ECO:0007669"/>
    <property type="project" value="UniProtKB-KW"/>
</dbReference>
<reference evidence="2 3" key="1">
    <citation type="submission" date="2017-11" db="EMBL/GenBank/DDBJ databases">
        <title>De novo assembly and phasing of dikaryotic genomes from two isolates of Puccinia coronata f. sp. avenae, the causal agent of oat crown rust.</title>
        <authorList>
            <person name="Miller M.E."/>
            <person name="Zhang Y."/>
            <person name="Omidvar V."/>
            <person name="Sperschneider J."/>
            <person name="Schwessinger B."/>
            <person name="Raley C."/>
            <person name="Palmer J.M."/>
            <person name="Garnica D."/>
            <person name="Upadhyaya N."/>
            <person name="Rathjen J."/>
            <person name="Taylor J.M."/>
            <person name="Park R.F."/>
            <person name="Dodds P.N."/>
            <person name="Hirsch C.D."/>
            <person name="Kianian S.F."/>
            <person name="Figueroa M."/>
        </authorList>
    </citation>
    <scope>NUCLEOTIDE SEQUENCE [LARGE SCALE GENOMIC DNA]</scope>
    <source>
        <strain evidence="2">12SD80</strain>
    </source>
</reference>
<sequence length="468" mass="51251">MVGSGQFQQNWPGLAHVSLSNQEAYVSQQACKACTPVRRACRLCTPSRQACRLCTPVWQGCTPYARLLKACKWRAACGEGRAASARLSEAACSGCTPFFLGVRIGVRTPFGCATIKPHVDKIRIVGSLILEINTLTFYSNGVEGFVQGSWAEFKNYLFGFALPPLWRTKLRNRIQHLEMKDSEAFLTYSTRVHTLQSMVNFNNPTFSDFSLAEFVVLGLPLELKALVNNFQIMLTVPFLYSDFEGRVKTFYKGLPCRVSTRAARPTKTQSHPSNSTKRRPSQEETIWCIHAFLNSQGCCHFCKKTCGSSPGNCSGPIDQTFINIPSTFVAPPKPADYKPPKAATQAPAGRPPTCAATVAGVADGNLSPDLDAALVAAFAEINEELRLAKEEEYVSSPSKNRIVITLVCGDKHLRGLVDTGSELNLISEQAVQKLELSPRSLVKPTTIQLAMDNVDSGLLCYHILLSCG</sequence>
<gene>
    <name evidence="2" type="ORF">PCASD_01194</name>
</gene>
<evidence type="ECO:0000313" key="2">
    <source>
        <dbReference type="EMBL" id="PLW50873.1"/>
    </source>
</evidence>
<dbReference type="Proteomes" id="UP000235392">
    <property type="component" value="Unassembled WGS sequence"/>
</dbReference>
<dbReference type="PROSITE" id="PS00141">
    <property type="entry name" value="ASP_PROTEASE"/>
    <property type="match status" value="1"/>
</dbReference>
<organism evidence="2 3">
    <name type="scientific">Puccinia coronata f. sp. avenae</name>
    <dbReference type="NCBI Taxonomy" id="200324"/>
    <lineage>
        <taxon>Eukaryota</taxon>
        <taxon>Fungi</taxon>
        <taxon>Dikarya</taxon>
        <taxon>Basidiomycota</taxon>
        <taxon>Pucciniomycotina</taxon>
        <taxon>Pucciniomycetes</taxon>
        <taxon>Pucciniales</taxon>
        <taxon>Pucciniaceae</taxon>
        <taxon>Puccinia</taxon>
    </lineage>
</organism>
<dbReference type="CDD" id="cd00303">
    <property type="entry name" value="retropepsin_like"/>
    <property type="match status" value="1"/>
</dbReference>
<proteinExistence type="predicted"/>
<dbReference type="AlphaFoldDB" id="A0A2N5VLJ2"/>
<accession>A0A2N5VLJ2</accession>